<protein>
    <submittedName>
        <fullName evidence="2">DUF4065 domain-containing protein</fullName>
    </submittedName>
</protein>
<evidence type="ECO:0000313" key="3">
    <source>
        <dbReference type="Proteomes" id="UP000297477"/>
    </source>
</evidence>
<sequence length="146" mass="16280">MTTATTVQDVAAYILEKSGPMTAMKLQKLCYYSLAWHMTWEDRALFPERVQAWANGPVIVDLYAKHRGQFMLDAPWDSGDSSALDDGERSSIDAVLSTYGKFTASQLSDMTHREKPWIDARAGVAEGARSRNEITLGAIHEYYSGL</sequence>
<gene>
    <name evidence="2" type="ORF">E4A49_11780</name>
</gene>
<keyword evidence="3" id="KW-1185">Reference proteome</keyword>
<dbReference type="InterPro" id="IPR025272">
    <property type="entry name" value="SocA_Panacea"/>
</dbReference>
<evidence type="ECO:0000313" key="2">
    <source>
        <dbReference type="EMBL" id="TFH97814.1"/>
    </source>
</evidence>
<feature type="domain" description="Antitoxin SocA-like Panacea" evidence="1">
    <location>
        <begin position="26"/>
        <end position="117"/>
    </location>
</feature>
<dbReference type="Proteomes" id="UP000297477">
    <property type="component" value="Unassembled WGS sequence"/>
</dbReference>
<proteinExistence type="predicted"/>
<reference evidence="2 3" key="1">
    <citation type="submission" date="2019-03" db="EMBL/GenBank/DDBJ databases">
        <title>Reclassification of Micrococcus aloeverae and Micrococcus yunnanensis as later heterotypic synonyms of Micrococcus luteus.</title>
        <authorList>
            <person name="Huang C.-H."/>
        </authorList>
    </citation>
    <scope>NUCLEOTIDE SEQUENCE [LARGE SCALE GENOMIC DNA]</scope>
    <source>
        <strain evidence="2 3">BCRC 12151</strain>
    </source>
</reference>
<name>A0ABY2JWI0_9MICC</name>
<accession>A0ABY2JWI0</accession>
<dbReference type="RefSeq" id="WP_067192460.1">
    <property type="nucleotide sequence ID" value="NZ_CP126965.1"/>
</dbReference>
<dbReference type="Pfam" id="PF13274">
    <property type="entry name" value="SocA_Panacea"/>
    <property type="match status" value="1"/>
</dbReference>
<comment type="caution">
    <text evidence="2">The sequence shown here is derived from an EMBL/GenBank/DDBJ whole genome shotgun (WGS) entry which is preliminary data.</text>
</comment>
<organism evidence="2 3">
    <name type="scientific">Micrococcus lylae</name>
    <dbReference type="NCBI Taxonomy" id="1273"/>
    <lineage>
        <taxon>Bacteria</taxon>
        <taxon>Bacillati</taxon>
        <taxon>Actinomycetota</taxon>
        <taxon>Actinomycetes</taxon>
        <taxon>Micrococcales</taxon>
        <taxon>Micrococcaceae</taxon>
        <taxon>Micrococcus</taxon>
    </lineage>
</organism>
<evidence type="ECO:0000259" key="1">
    <source>
        <dbReference type="Pfam" id="PF13274"/>
    </source>
</evidence>
<dbReference type="EMBL" id="SPKT01000050">
    <property type="protein sequence ID" value="TFH97814.1"/>
    <property type="molecule type" value="Genomic_DNA"/>
</dbReference>